<dbReference type="InterPro" id="IPR055170">
    <property type="entry name" value="GFO_IDH_MocA-like_dom"/>
</dbReference>
<dbReference type="RefSeq" id="WP_207334254.1">
    <property type="nucleotide sequence ID" value="NZ_JAFMYU010000003.1"/>
</dbReference>
<dbReference type="Pfam" id="PF01408">
    <property type="entry name" value="GFO_IDH_MocA"/>
    <property type="match status" value="1"/>
</dbReference>
<dbReference type="Proteomes" id="UP000664795">
    <property type="component" value="Unassembled WGS sequence"/>
</dbReference>
<dbReference type="EMBL" id="JAFMYU010000003">
    <property type="protein sequence ID" value="MBO0930288.1"/>
    <property type="molecule type" value="Genomic_DNA"/>
</dbReference>
<feature type="domain" description="GFO/IDH/MocA-like oxidoreductase" evidence="3">
    <location>
        <begin position="247"/>
        <end position="367"/>
    </location>
</feature>
<organism evidence="4 5">
    <name type="scientific">Fibrella aquatilis</name>
    <dbReference type="NCBI Taxonomy" id="2817059"/>
    <lineage>
        <taxon>Bacteria</taxon>
        <taxon>Pseudomonadati</taxon>
        <taxon>Bacteroidota</taxon>
        <taxon>Cytophagia</taxon>
        <taxon>Cytophagales</taxon>
        <taxon>Spirosomataceae</taxon>
        <taxon>Fibrella</taxon>
    </lineage>
</organism>
<protein>
    <submittedName>
        <fullName evidence="4">Gfo/Idh/MocA family oxidoreductase</fullName>
    </submittedName>
</protein>
<evidence type="ECO:0000259" key="2">
    <source>
        <dbReference type="Pfam" id="PF01408"/>
    </source>
</evidence>
<feature type="compositionally biased region" description="Low complexity" evidence="1">
    <location>
        <begin position="43"/>
        <end position="53"/>
    </location>
</feature>
<dbReference type="InterPro" id="IPR036291">
    <property type="entry name" value="NAD(P)-bd_dom_sf"/>
</dbReference>
<evidence type="ECO:0000259" key="3">
    <source>
        <dbReference type="Pfam" id="PF22725"/>
    </source>
</evidence>
<dbReference type="InterPro" id="IPR052515">
    <property type="entry name" value="Gfo/Idh/MocA_Oxidoreductase"/>
</dbReference>
<feature type="region of interest" description="Disordered" evidence="1">
    <location>
        <begin position="43"/>
        <end position="86"/>
    </location>
</feature>
<dbReference type="GO" id="GO:0000166">
    <property type="term" value="F:nucleotide binding"/>
    <property type="evidence" value="ECO:0007669"/>
    <property type="project" value="InterPro"/>
</dbReference>
<sequence>MNSIDEWVDQLLSTDGRAGVSRKSFLRAAAVGAVSTIAAACSTGKSTGKKGSSAPVSEAPTAGKPSSETVAASPTMKPQNTTNPEQPVKLEQWKAATERQSGPTPTPMPPDKRVGYAIVGLGHLALEELMPAFAQCKKSKVVALVSGSPEKMLKVARQYGINEKSCYSYATYDRLKDNPEVQVIYIVLPNSMHAEYTIRGAKAGKHILCEKPMANSAAECQAMIDACRKANRKLMVAYRIQYEPYNRLVRDMVRSNQFGRTKTIEAVNVQNSDNPAHWRFKKALAGGGALPDIGLYCLNTLRYLTGEEPTEVFAYQSSTPGDPRFKEVEEMVSWQMRFPSGIITNCLTHYGVHETRRYRVMAERGWIGLDPGFSYSGLKMEVAFAEKKAERREAVSLPDVNQFAAEIDHMSECVLTDRVPFTPGEEGLQDQRIMEAIYKSAKTGRPVKVPSAVKATRGKGATLATAKLDQFRGPLPKNE</sequence>
<evidence type="ECO:0000256" key="1">
    <source>
        <dbReference type="SAM" id="MobiDB-lite"/>
    </source>
</evidence>
<dbReference type="PANTHER" id="PTHR43249:SF1">
    <property type="entry name" value="D-GLUCOSIDE 3-DEHYDROGENASE"/>
    <property type="match status" value="1"/>
</dbReference>
<reference evidence="4 5" key="1">
    <citation type="submission" date="2021-03" db="EMBL/GenBank/DDBJ databases">
        <title>Fibrella sp. HMF5036 genome sequencing and assembly.</title>
        <authorList>
            <person name="Kang H."/>
            <person name="Kim H."/>
            <person name="Bae S."/>
            <person name="Joh K."/>
        </authorList>
    </citation>
    <scope>NUCLEOTIDE SEQUENCE [LARGE SCALE GENOMIC DNA]</scope>
    <source>
        <strain evidence="4 5">HMF5036</strain>
    </source>
</reference>
<name>A0A939G5R8_9BACT</name>
<evidence type="ECO:0000313" key="5">
    <source>
        <dbReference type="Proteomes" id="UP000664795"/>
    </source>
</evidence>
<comment type="caution">
    <text evidence="4">The sequence shown here is derived from an EMBL/GenBank/DDBJ whole genome shotgun (WGS) entry which is preliminary data.</text>
</comment>
<keyword evidence="5" id="KW-1185">Reference proteome</keyword>
<proteinExistence type="predicted"/>
<dbReference type="InterPro" id="IPR008354">
    <property type="entry name" value="Glc-Fru_OxRdtase_bac"/>
</dbReference>
<dbReference type="SUPFAM" id="SSF55347">
    <property type="entry name" value="Glyceraldehyde-3-phosphate dehydrogenase-like, C-terminal domain"/>
    <property type="match status" value="1"/>
</dbReference>
<dbReference type="PANTHER" id="PTHR43249">
    <property type="entry name" value="UDP-N-ACETYL-2-AMINO-2-DEOXY-D-GLUCURONATE OXIDASE"/>
    <property type="match status" value="1"/>
</dbReference>
<evidence type="ECO:0000313" key="4">
    <source>
        <dbReference type="EMBL" id="MBO0930288.1"/>
    </source>
</evidence>
<dbReference type="AlphaFoldDB" id="A0A939G5R8"/>
<dbReference type="InterPro" id="IPR000683">
    <property type="entry name" value="Gfo/Idh/MocA-like_OxRdtase_N"/>
</dbReference>
<dbReference type="SUPFAM" id="SSF51735">
    <property type="entry name" value="NAD(P)-binding Rossmann-fold domains"/>
    <property type="match status" value="1"/>
</dbReference>
<feature type="domain" description="Gfo/Idh/MocA-like oxidoreductase N-terminal" evidence="2">
    <location>
        <begin position="115"/>
        <end position="238"/>
    </location>
</feature>
<dbReference type="Gene3D" id="3.40.50.720">
    <property type="entry name" value="NAD(P)-binding Rossmann-like Domain"/>
    <property type="match status" value="1"/>
</dbReference>
<dbReference type="Gene3D" id="3.30.360.10">
    <property type="entry name" value="Dihydrodipicolinate Reductase, domain 2"/>
    <property type="match status" value="1"/>
</dbReference>
<dbReference type="PRINTS" id="PR01775">
    <property type="entry name" value="GLFROXRDTASE"/>
</dbReference>
<gene>
    <name evidence="4" type="ORF">J2I48_04740</name>
</gene>
<accession>A0A939G5R8</accession>
<feature type="compositionally biased region" description="Polar residues" evidence="1">
    <location>
        <begin position="64"/>
        <end position="85"/>
    </location>
</feature>
<dbReference type="Pfam" id="PF22725">
    <property type="entry name" value="GFO_IDH_MocA_C3"/>
    <property type="match status" value="1"/>
</dbReference>